<organism evidence="1 2">
    <name type="scientific">[Eubacterium] siraeum</name>
    <dbReference type="NCBI Taxonomy" id="39492"/>
    <lineage>
        <taxon>Bacteria</taxon>
        <taxon>Bacillati</taxon>
        <taxon>Bacillota</taxon>
        <taxon>Clostridia</taxon>
        <taxon>Eubacteriales</taxon>
        <taxon>Oscillospiraceae</taxon>
        <taxon>Oscillospiraceae incertae sedis</taxon>
    </lineage>
</organism>
<name>A0AAW6D7K7_9FIRM</name>
<proteinExistence type="predicted"/>
<gene>
    <name evidence="1" type="ORF">PNE09_11625</name>
</gene>
<evidence type="ECO:0000313" key="1">
    <source>
        <dbReference type="EMBL" id="MDB8004705.1"/>
    </source>
</evidence>
<protein>
    <recommendedName>
        <fullName evidence="3">Large polyvalent protein associated domain-containing protein</fullName>
    </recommendedName>
</protein>
<comment type="caution">
    <text evidence="1">The sequence shown here is derived from an EMBL/GenBank/DDBJ whole genome shotgun (WGS) entry which is preliminary data.</text>
</comment>
<evidence type="ECO:0008006" key="3">
    <source>
        <dbReference type="Google" id="ProtNLM"/>
    </source>
</evidence>
<dbReference type="AlphaFoldDB" id="A0AAW6D7K7"/>
<sequence>MAVLKIYYEKTAGMDYLYKITVEIDNEKVLSLQQHDLDAVYKTVREAFVGCNFKEVPTDNKQIAFVIRDGNDSFSEVGIVANALYDSWLGKYLKKMEWYDMSDDSTEDMLREIQEFDNEYGK</sequence>
<accession>A0AAW6D7K7</accession>
<evidence type="ECO:0000313" key="2">
    <source>
        <dbReference type="Proteomes" id="UP001210809"/>
    </source>
</evidence>
<reference evidence="1" key="1">
    <citation type="submission" date="2023-01" db="EMBL/GenBank/DDBJ databases">
        <title>Human gut microbiome strain richness.</title>
        <authorList>
            <person name="Chen-Liaw A."/>
        </authorList>
    </citation>
    <scope>NUCLEOTIDE SEQUENCE</scope>
    <source>
        <strain evidence="1">1001283st1_G1_1001283B150217_161031</strain>
    </source>
</reference>
<dbReference type="EMBL" id="JAQLXW010000019">
    <property type="protein sequence ID" value="MDB8004705.1"/>
    <property type="molecule type" value="Genomic_DNA"/>
</dbReference>
<dbReference type="Proteomes" id="UP001210809">
    <property type="component" value="Unassembled WGS sequence"/>
</dbReference>